<evidence type="ECO:0000256" key="8">
    <source>
        <dbReference type="ARBA" id="ARBA00022753"/>
    </source>
</evidence>
<evidence type="ECO:0000313" key="18">
    <source>
        <dbReference type="EMBL" id="KAJ7754657.1"/>
    </source>
</evidence>
<evidence type="ECO:0000313" key="19">
    <source>
        <dbReference type="Proteomes" id="UP001215280"/>
    </source>
</evidence>
<comment type="caution">
    <text evidence="18">The sequence shown here is derived from an EMBL/GenBank/DDBJ whole genome shotgun (WGS) entry which is preliminary data.</text>
</comment>
<evidence type="ECO:0000256" key="4">
    <source>
        <dbReference type="ARBA" id="ARBA00010701"/>
    </source>
</evidence>
<dbReference type="SUPFAM" id="SSF53474">
    <property type="entry name" value="alpha/beta-Hydrolases"/>
    <property type="match status" value="1"/>
</dbReference>
<organism evidence="18 19">
    <name type="scientific">Mycena maculata</name>
    <dbReference type="NCBI Taxonomy" id="230809"/>
    <lineage>
        <taxon>Eukaryota</taxon>
        <taxon>Fungi</taxon>
        <taxon>Dikarya</taxon>
        <taxon>Basidiomycota</taxon>
        <taxon>Agaricomycotina</taxon>
        <taxon>Agaricomycetes</taxon>
        <taxon>Agaricomycetidae</taxon>
        <taxon>Agaricales</taxon>
        <taxon>Marasmiineae</taxon>
        <taxon>Mycenaceae</taxon>
        <taxon>Mycena</taxon>
    </lineage>
</organism>
<sequence>MEFCDRDISARMSCMLAERYLVVAFIADSISTCSLHRVFDVVRSGLLRSSISHPSTIEKWQAHLVTSLRSVPCCWTSFSAHGYRIGGSLELLAAGITPSPSRMLGMHASSTLRTLMDPVGVPLVRRLAFTSCSLVLFSQSIPFRRESDADGLRGKVFVSDGNSTVVISFKGGSPPWICDQTCVKRALVNDEGLYYPIDADIWLVGSLGGAMGLTFGAPAVAFESPGDKLAAIRLHFSSPPSTIHITHVYHTGDPLAQGMCTSITSVCAIGRFALESRCHTGQRILYDTVGRRGWVHSHGIQLLIENLFNEDWEQGGVEVPGVDEEMDCVDCPTPSKEAIMHYTHVLQQVAIHYTQYLTDQ</sequence>
<evidence type="ECO:0000256" key="3">
    <source>
        <dbReference type="ARBA" id="ARBA00004343"/>
    </source>
</evidence>
<comment type="similarity">
    <text evidence="4">Belongs to the AB hydrolase superfamily. Lipase family.</text>
</comment>
<reference evidence="18" key="1">
    <citation type="submission" date="2023-03" db="EMBL/GenBank/DDBJ databases">
        <title>Massive genome expansion in bonnet fungi (Mycena s.s.) driven by repeated elements and novel gene families across ecological guilds.</title>
        <authorList>
            <consortium name="Lawrence Berkeley National Laboratory"/>
            <person name="Harder C.B."/>
            <person name="Miyauchi S."/>
            <person name="Viragh M."/>
            <person name="Kuo A."/>
            <person name="Thoen E."/>
            <person name="Andreopoulos B."/>
            <person name="Lu D."/>
            <person name="Skrede I."/>
            <person name="Drula E."/>
            <person name="Henrissat B."/>
            <person name="Morin E."/>
            <person name="Kohler A."/>
            <person name="Barry K."/>
            <person name="LaButti K."/>
            <person name="Morin E."/>
            <person name="Salamov A."/>
            <person name="Lipzen A."/>
            <person name="Mereny Z."/>
            <person name="Hegedus B."/>
            <person name="Baldrian P."/>
            <person name="Stursova M."/>
            <person name="Weitz H."/>
            <person name="Taylor A."/>
            <person name="Grigoriev I.V."/>
            <person name="Nagy L.G."/>
            <person name="Martin F."/>
            <person name="Kauserud H."/>
        </authorList>
    </citation>
    <scope>NUCLEOTIDE SEQUENCE</scope>
    <source>
        <strain evidence="18">CBHHK188m</strain>
    </source>
</reference>
<dbReference type="AlphaFoldDB" id="A0AAD7J0U5"/>
<accession>A0AAD7J0U5</accession>
<keyword evidence="14" id="KW-0443">Lipid metabolism</keyword>
<dbReference type="PANTHER" id="PTHR47175">
    <property type="entry name" value="LIPASE ATG15-RELATED"/>
    <property type="match status" value="1"/>
</dbReference>
<gene>
    <name evidence="18" type="ORF">DFH07DRAFT_959680</name>
</gene>
<dbReference type="GO" id="GO:0034727">
    <property type="term" value="P:piecemeal microautophagy of the nucleus"/>
    <property type="evidence" value="ECO:0007669"/>
    <property type="project" value="TreeGrafter"/>
</dbReference>
<evidence type="ECO:0000256" key="14">
    <source>
        <dbReference type="ARBA" id="ARBA00023098"/>
    </source>
</evidence>
<dbReference type="EC" id="3.1.1.3" evidence="6"/>
<proteinExistence type="inferred from homology"/>
<evidence type="ECO:0000256" key="2">
    <source>
        <dbReference type="ARBA" id="ARBA00004270"/>
    </source>
</evidence>
<evidence type="ECO:0000256" key="16">
    <source>
        <dbReference type="ARBA" id="ARBA00023180"/>
    </source>
</evidence>
<dbReference type="GO" id="GO:0006660">
    <property type="term" value="P:phosphatidylserine catabolic process"/>
    <property type="evidence" value="ECO:0007669"/>
    <property type="project" value="TreeGrafter"/>
</dbReference>
<dbReference type="PANTHER" id="PTHR47175:SF2">
    <property type="entry name" value="LIPASE ATG15-RELATED"/>
    <property type="match status" value="1"/>
</dbReference>
<name>A0AAD7J0U5_9AGAR</name>
<evidence type="ECO:0000256" key="5">
    <source>
        <dbReference type="ARBA" id="ARBA00011137"/>
    </source>
</evidence>
<comment type="subcellular location">
    <subcellularLocation>
        <location evidence="3">Endosome</location>
        <location evidence="3">Multivesicular body membrane</location>
        <topology evidence="3">Single-pass type II membrane protein</topology>
    </subcellularLocation>
    <subcellularLocation>
        <location evidence="2">Prevacuolar compartment membrane</location>
        <topology evidence="2">Single-pass type II membrane protein</topology>
    </subcellularLocation>
</comment>
<keyword evidence="12" id="KW-1133">Transmembrane helix</keyword>
<keyword evidence="7" id="KW-0812">Transmembrane</keyword>
<evidence type="ECO:0000256" key="1">
    <source>
        <dbReference type="ARBA" id="ARBA00001024"/>
    </source>
</evidence>
<dbReference type="GO" id="GO:0004620">
    <property type="term" value="F:phospholipase activity"/>
    <property type="evidence" value="ECO:0007669"/>
    <property type="project" value="TreeGrafter"/>
</dbReference>
<evidence type="ECO:0000256" key="7">
    <source>
        <dbReference type="ARBA" id="ARBA00022692"/>
    </source>
</evidence>
<keyword evidence="8" id="KW-0967">Endosome</keyword>
<dbReference type="InterPro" id="IPR029058">
    <property type="entry name" value="AB_hydrolase_fold"/>
</dbReference>
<dbReference type="EMBL" id="JARJLG010000066">
    <property type="protein sequence ID" value="KAJ7754657.1"/>
    <property type="molecule type" value="Genomic_DNA"/>
</dbReference>
<comment type="subunit">
    <text evidence="5">Binds to both phosphatidylinositol (PI) and phosphatidylinositol 3,5-bisphosphate (PIP2).</text>
</comment>
<dbReference type="GO" id="GO:0004806">
    <property type="term" value="F:triacylglycerol lipase activity"/>
    <property type="evidence" value="ECO:0007669"/>
    <property type="project" value="UniProtKB-EC"/>
</dbReference>
<keyword evidence="19" id="KW-1185">Reference proteome</keyword>
<evidence type="ECO:0000256" key="10">
    <source>
        <dbReference type="ARBA" id="ARBA00022963"/>
    </source>
</evidence>
<keyword evidence="16" id="KW-0325">Glycoprotein</keyword>
<keyword evidence="11" id="KW-0735">Signal-anchor</keyword>
<keyword evidence="13" id="KW-0072">Autophagy</keyword>
<comment type="catalytic activity">
    <reaction evidence="1">
        <text>a triacylglycerol + H2O = a diacylglycerol + a fatty acid + H(+)</text>
        <dbReference type="Rhea" id="RHEA:12044"/>
        <dbReference type="ChEBI" id="CHEBI:15377"/>
        <dbReference type="ChEBI" id="CHEBI:15378"/>
        <dbReference type="ChEBI" id="CHEBI:17855"/>
        <dbReference type="ChEBI" id="CHEBI:18035"/>
        <dbReference type="ChEBI" id="CHEBI:28868"/>
        <dbReference type="EC" id="3.1.1.3"/>
    </reaction>
</comment>
<evidence type="ECO:0000256" key="6">
    <source>
        <dbReference type="ARBA" id="ARBA00013279"/>
    </source>
</evidence>
<dbReference type="GO" id="GO:0032585">
    <property type="term" value="C:multivesicular body membrane"/>
    <property type="evidence" value="ECO:0007669"/>
    <property type="project" value="UniProtKB-SubCell"/>
</dbReference>
<evidence type="ECO:0000256" key="12">
    <source>
        <dbReference type="ARBA" id="ARBA00022989"/>
    </source>
</evidence>
<keyword evidence="9" id="KW-0378">Hydrolase</keyword>
<dbReference type="InterPro" id="IPR050805">
    <property type="entry name" value="ATG15_Lipase"/>
</dbReference>
<protein>
    <recommendedName>
        <fullName evidence="6">triacylglycerol lipase</fullName>
        <ecNumber evidence="6">3.1.1.3</ecNumber>
    </recommendedName>
    <alternativeName>
        <fullName evidence="17">Autophagy-related protein 15</fullName>
    </alternativeName>
</protein>
<evidence type="ECO:0000256" key="15">
    <source>
        <dbReference type="ARBA" id="ARBA00023136"/>
    </source>
</evidence>
<dbReference type="GO" id="GO:0046461">
    <property type="term" value="P:neutral lipid catabolic process"/>
    <property type="evidence" value="ECO:0007669"/>
    <property type="project" value="TreeGrafter"/>
</dbReference>
<keyword evidence="15" id="KW-0472">Membrane</keyword>
<evidence type="ECO:0000256" key="9">
    <source>
        <dbReference type="ARBA" id="ARBA00022801"/>
    </source>
</evidence>
<dbReference type="GO" id="GO:0034496">
    <property type="term" value="P:multivesicular body membrane disassembly"/>
    <property type="evidence" value="ECO:0007669"/>
    <property type="project" value="TreeGrafter"/>
</dbReference>
<dbReference type="GO" id="GO:0005775">
    <property type="term" value="C:vacuolar lumen"/>
    <property type="evidence" value="ECO:0007669"/>
    <property type="project" value="TreeGrafter"/>
</dbReference>
<evidence type="ECO:0000256" key="17">
    <source>
        <dbReference type="ARBA" id="ARBA00029828"/>
    </source>
</evidence>
<keyword evidence="10" id="KW-0442">Lipid degradation</keyword>
<evidence type="ECO:0000256" key="13">
    <source>
        <dbReference type="ARBA" id="ARBA00023006"/>
    </source>
</evidence>
<evidence type="ECO:0000256" key="11">
    <source>
        <dbReference type="ARBA" id="ARBA00022968"/>
    </source>
</evidence>
<dbReference type="Proteomes" id="UP001215280">
    <property type="component" value="Unassembled WGS sequence"/>
</dbReference>